<dbReference type="AlphaFoldDB" id="A0A8S4RZN0"/>
<sequence>MRLNIQLLYGRAVMYIVCSSVASRIRSIGARLSLKVFAVRRLRCSVLPPLEAPTRLVVTNVSDNCAASHYTNQQQNLVTDTRCARHGRYKLEFVESPAVRCKRKGFRPVYCAHLVVRLLKSIYFL</sequence>
<name>A0A8S4RZN0_9NEOP</name>
<keyword evidence="2" id="KW-1185">Reference proteome</keyword>
<dbReference type="OrthoDB" id="10395297at2759"/>
<reference evidence="1" key="1">
    <citation type="submission" date="2022-03" db="EMBL/GenBank/DDBJ databases">
        <authorList>
            <person name="Lindestad O."/>
        </authorList>
    </citation>
    <scope>NUCLEOTIDE SEQUENCE</scope>
</reference>
<accession>A0A8S4RZN0</accession>
<comment type="caution">
    <text evidence="1">The sequence shown here is derived from an EMBL/GenBank/DDBJ whole genome shotgun (WGS) entry which is preliminary data.</text>
</comment>
<proteinExistence type="predicted"/>
<dbReference type="EMBL" id="CAKXAJ010025830">
    <property type="protein sequence ID" value="CAH2244481.1"/>
    <property type="molecule type" value="Genomic_DNA"/>
</dbReference>
<dbReference type="Proteomes" id="UP000838756">
    <property type="component" value="Unassembled WGS sequence"/>
</dbReference>
<evidence type="ECO:0000313" key="2">
    <source>
        <dbReference type="Proteomes" id="UP000838756"/>
    </source>
</evidence>
<gene>
    <name evidence="1" type="primary">jg17957</name>
    <name evidence="1" type="ORF">PAEG_LOCUS20424</name>
</gene>
<evidence type="ECO:0000313" key="1">
    <source>
        <dbReference type="EMBL" id="CAH2244481.1"/>
    </source>
</evidence>
<organism evidence="1 2">
    <name type="scientific">Pararge aegeria aegeria</name>
    <dbReference type="NCBI Taxonomy" id="348720"/>
    <lineage>
        <taxon>Eukaryota</taxon>
        <taxon>Metazoa</taxon>
        <taxon>Ecdysozoa</taxon>
        <taxon>Arthropoda</taxon>
        <taxon>Hexapoda</taxon>
        <taxon>Insecta</taxon>
        <taxon>Pterygota</taxon>
        <taxon>Neoptera</taxon>
        <taxon>Endopterygota</taxon>
        <taxon>Lepidoptera</taxon>
        <taxon>Glossata</taxon>
        <taxon>Ditrysia</taxon>
        <taxon>Papilionoidea</taxon>
        <taxon>Nymphalidae</taxon>
        <taxon>Satyrinae</taxon>
        <taxon>Satyrini</taxon>
        <taxon>Parargina</taxon>
        <taxon>Pararge</taxon>
    </lineage>
</organism>
<protein>
    <submittedName>
        <fullName evidence="1">Jg17957 protein</fullName>
    </submittedName>
</protein>